<evidence type="ECO:0000256" key="14">
    <source>
        <dbReference type="SAM" id="SignalP"/>
    </source>
</evidence>
<keyword evidence="8 14" id="KW-0732">Signal</keyword>
<comment type="subcellular location">
    <subcellularLocation>
        <location evidence="2">Cell membrane</location>
    </subcellularLocation>
</comment>
<comment type="caution">
    <text evidence="16">The sequence shown here is derived from an EMBL/GenBank/DDBJ whole genome shotgun (WGS) entry which is preliminary data.</text>
</comment>
<dbReference type="InterPro" id="IPR009056">
    <property type="entry name" value="Cyt_c-like_dom"/>
</dbReference>
<keyword evidence="10" id="KW-0249">Electron transport</keyword>
<keyword evidence="12" id="KW-0472">Membrane</keyword>
<evidence type="ECO:0000256" key="1">
    <source>
        <dbReference type="ARBA" id="ARBA00001926"/>
    </source>
</evidence>
<dbReference type="Gene3D" id="1.10.760.10">
    <property type="entry name" value="Cytochrome c-like domain"/>
    <property type="match status" value="2"/>
</dbReference>
<feature type="signal peptide" evidence="14">
    <location>
        <begin position="1"/>
        <end position="28"/>
    </location>
</feature>
<evidence type="ECO:0000256" key="5">
    <source>
        <dbReference type="ARBA" id="ARBA00022617"/>
    </source>
</evidence>
<keyword evidence="11 13" id="KW-0408">Iron</keyword>
<dbReference type="InterPro" id="IPR014353">
    <property type="entry name" value="Membr-bd_ADH_cyt_c"/>
</dbReference>
<keyword evidence="3" id="KW-0813">Transport</keyword>
<dbReference type="EMBL" id="JANJOU010000003">
    <property type="protein sequence ID" value="MCR0981720.1"/>
    <property type="molecule type" value="Genomic_DNA"/>
</dbReference>
<evidence type="ECO:0000313" key="16">
    <source>
        <dbReference type="EMBL" id="MCR0981720.1"/>
    </source>
</evidence>
<comment type="cofactor">
    <cofactor evidence="1">
        <name>heme c</name>
        <dbReference type="ChEBI" id="CHEBI:61717"/>
    </cofactor>
</comment>
<reference evidence="16 17" key="1">
    <citation type="submission" date="2022-06" db="EMBL/GenBank/DDBJ databases">
        <title>Roseomonas CN29.</title>
        <authorList>
            <person name="Cheng Y."/>
            <person name="He X."/>
        </authorList>
    </citation>
    <scope>NUCLEOTIDE SEQUENCE [LARGE SCALE GENOMIC DNA]</scope>
    <source>
        <strain evidence="16 17">CN29</strain>
    </source>
</reference>
<evidence type="ECO:0000256" key="3">
    <source>
        <dbReference type="ARBA" id="ARBA00022448"/>
    </source>
</evidence>
<gene>
    <name evidence="16" type="ORF">NRP21_06635</name>
</gene>
<evidence type="ECO:0000256" key="6">
    <source>
        <dbReference type="ARBA" id="ARBA00022660"/>
    </source>
</evidence>
<dbReference type="RefSeq" id="WP_257715383.1">
    <property type="nucleotide sequence ID" value="NZ_JANJOU010000003.1"/>
</dbReference>
<evidence type="ECO:0000256" key="13">
    <source>
        <dbReference type="PROSITE-ProRule" id="PRU00433"/>
    </source>
</evidence>
<dbReference type="PIRSF" id="PIRSF000018">
    <property type="entry name" value="Mb_ADH_cyt_c"/>
    <property type="match status" value="1"/>
</dbReference>
<evidence type="ECO:0000256" key="10">
    <source>
        <dbReference type="ARBA" id="ARBA00022982"/>
    </source>
</evidence>
<feature type="domain" description="Cytochrome c" evidence="15">
    <location>
        <begin position="184"/>
        <end position="292"/>
    </location>
</feature>
<dbReference type="Pfam" id="PF00034">
    <property type="entry name" value="Cytochrom_C"/>
    <property type="match status" value="2"/>
</dbReference>
<dbReference type="SUPFAM" id="SSF46626">
    <property type="entry name" value="Cytochrome c"/>
    <property type="match status" value="3"/>
</dbReference>
<evidence type="ECO:0000256" key="7">
    <source>
        <dbReference type="ARBA" id="ARBA00022723"/>
    </source>
</evidence>
<keyword evidence="9" id="KW-0677">Repeat</keyword>
<dbReference type="PRINTS" id="PR00605">
    <property type="entry name" value="CYTCHROMECIC"/>
</dbReference>
<dbReference type="InterPro" id="IPR036909">
    <property type="entry name" value="Cyt_c-like_dom_sf"/>
</dbReference>
<feature type="domain" description="Cytochrome c" evidence="15">
    <location>
        <begin position="34"/>
        <end position="142"/>
    </location>
</feature>
<evidence type="ECO:0000313" key="17">
    <source>
        <dbReference type="Proteomes" id="UP001524642"/>
    </source>
</evidence>
<dbReference type="Proteomes" id="UP001524642">
    <property type="component" value="Unassembled WGS sequence"/>
</dbReference>
<evidence type="ECO:0000256" key="9">
    <source>
        <dbReference type="ARBA" id="ARBA00022737"/>
    </source>
</evidence>
<feature type="chain" id="PRO_5045800445" evidence="14">
    <location>
        <begin position="29"/>
        <end position="422"/>
    </location>
</feature>
<dbReference type="PANTHER" id="PTHR35008">
    <property type="entry name" value="BLL4482 PROTEIN-RELATED"/>
    <property type="match status" value="1"/>
</dbReference>
<evidence type="ECO:0000256" key="4">
    <source>
        <dbReference type="ARBA" id="ARBA00022475"/>
    </source>
</evidence>
<organism evidence="16 17">
    <name type="scientific">Roseomonas populi</name>
    <dbReference type="NCBI Taxonomy" id="3121582"/>
    <lineage>
        <taxon>Bacteria</taxon>
        <taxon>Pseudomonadati</taxon>
        <taxon>Pseudomonadota</taxon>
        <taxon>Alphaproteobacteria</taxon>
        <taxon>Acetobacterales</taxon>
        <taxon>Roseomonadaceae</taxon>
        <taxon>Roseomonas</taxon>
    </lineage>
</organism>
<keyword evidence="17" id="KW-1185">Reference proteome</keyword>
<keyword evidence="5 13" id="KW-0349">Heme</keyword>
<sequence>MRAPSPKAALLAAATGLAALTLGPAPQAAPDNYDAVERGRYLVTLGDCVACHMNPNGNHEGAQGFVGGRPIETPFGMITTPNITPDRGTGIGTWSEDEFYRAMHEGIRPGGARLYPAFPYTYFTKMTRRDVDAVYAYLNTLEPIHNPVDRNTLPFPFNIRASMLAWNGLFFEPGEFRPDPNRSPEWNRGAYIVEGPAHCGACHTPKNMLGGDRNSQHFAGGPLQGWLAASITNDQRLGLGSWSVDEIVEYLKTGRNARSAASGPMAEVVEYSTGLMTDADLRAIAVYLKEPSQEATPAAARTPVSGDDDRMKIGEAIYTDRCMACHTGTGQGVPHMFPRLAGSQIVQQEGSEGVLRVVMQGVRAAYTPHAPTSPAMPAFAWRLNDDQVAAVTTYIRNAWGNAAPAVSAGDAANMRRLLENRP</sequence>
<keyword evidence="4" id="KW-1003">Cell membrane</keyword>
<dbReference type="InterPro" id="IPR051459">
    <property type="entry name" value="Cytochrome_c-type_DH"/>
</dbReference>
<dbReference type="InterPro" id="IPR008168">
    <property type="entry name" value="Cyt_C_IC"/>
</dbReference>
<dbReference type="PROSITE" id="PS51007">
    <property type="entry name" value="CYTC"/>
    <property type="match status" value="3"/>
</dbReference>
<feature type="domain" description="Cytochrome c" evidence="15">
    <location>
        <begin position="309"/>
        <end position="399"/>
    </location>
</feature>
<keyword evidence="6" id="KW-0679">Respiratory chain</keyword>
<protein>
    <submittedName>
        <fullName evidence="16">Cytochrome c</fullName>
    </submittedName>
</protein>
<evidence type="ECO:0000256" key="2">
    <source>
        <dbReference type="ARBA" id="ARBA00004236"/>
    </source>
</evidence>
<accession>A0ABT1X0T3</accession>
<evidence type="ECO:0000259" key="15">
    <source>
        <dbReference type="PROSITE" id="PS51007"/>
    </source>
</evidence>
<dbReference type="PANTHER" id="PTHR35008:SF8">
    <property type="entry name" value="ALCOHOL DEHYDROGENASE CYTOCHROME C SUBUNIT"/>
    <property type="match status" value="1"/>
</dbReference>
<evidence type="ECO:0000256" key="8">
    <source>
        <dbReference type="ARBA" id="ARBA00022729"/>
    </source>
</evidence>
<evidence type="ECO:0000256" key="12">
    <source>
        <dbReference type="ARBA" id="ARBA00023136"/>
    </source>
</evidence>
<keyword evidence="7 13" id="KW-0479">Metal-binding</keyword>
<name>A0ABT1X0T3_9PROT</name>
<proteinExistence type="predicted"/>
<evidence type="ECO:0000256" key="11">
    <source>
        <dbReference type="ARBA" id="ARBA00023004"/>
    </source>
</evidence>